<dbReference type="Gene3D" id="2.30.110.10">
    <property type="entry name" value="Electron Transport, Fmn-binding Protein, Chain A"/>
    <property type="match status" value="1"/>
</dbReference>
<proteinExistence type="predicted"/>
<gene>
    <name evidence="2" type="ORF">FB467_2533</name>
</gene>
<dbReference type="InterPro" id="IPR011576">
    <property type="entry name" value="Pyridox_Oxase_N"/>
</dbReference>
<dbReference type="SUPFAM" id="SSF50475">
    <property type="entry name" value="FMN-binding split barrel"/>
    <property type="match status" value="1"/>
</dbReference>
<dbReference type="EMBL" id="VFOP01000001">
    <property type="protein sequence ID" value="TQL51387.1"/>
    <property type="molecule type" value="Genomic_DNA"/>
</dbReference>
<name>A0A542YTK0_9MICO</name>
<dbReference type="InterPro" id="IPR012349">
    <property type="entry name" value="Split_barrel_FMN-bd"/>
</dbReference>
<organism evidence="2 3">
    <name type="scientific">Ornithinicoccus hortensis</name>
    <dbReference type="NCBI Taxonomy" id="82346"/>
    <lineage>
        <taxon>Bacteria</taxon>
        <taxon>Bacillati</taxon>
        <taxon>Actinomycetota</taxon>
        <taxon>Actinomycetes</taxon>
        <taxon>Micrococcales</taxon>
        <taxon>Intrasporangiaceae</taxon>
        <taxon>Ornithinicoccus</taxon>
    </lineage>
</organism>
<reference evidence="2 3" key="1">
    <citation type="submission" date="2019-06" db="EMBL/GenBank/DDBJ databases">
        <title>Sequencing the genomes of 1000 actinobacteria strains.</title>
        <authorList>
            <person name="Klenk H.-P."/>
        </authorList>
    </citation>
    <scope>NUCLEOTIDE SEQUENCE [LARGE SCALE GENOMIC DNA]</scope>
    <source>
        <strain evidence="2 3">DSM 12335</strain>
    </source>
</reference>
<sequence>MQPRTCLERRQHAENVFARQHGQVWVATARESTPHLIPMSYAALGTRIILCTSPSSPTGKNLAASRTVKAAFGTTDDLVLVTAEVAETYPRDEAPAEVRQQFSGQADWDPTTTQGEFSYFVLHPSRIDVWGPQVENDGRQVMREGEWLC</sequence>
<dbReference type="OrthoDB" id="3627463at2"/>
<evidence type="ECO:0000313" key="3">
    <source>
        <dbReference type="Proteomes" id="UP000319516"/>
    </source>
</evidence>
<evidence type="ECO:0000259" key="1">
    <source>
        <dbReference type="Pfam" id="PF01243"/>
    </source>
</evidence>
<keyword evidence="3" id="KW-1185">Reference proteome</keyword>
<dbReference type="Proteomes" id="UP000319516">
    <property type="component" value="Unassembled WGS sequence"/>
</dbReference>
<protein>
    <submittedName>
        <fullName evidence="2">Pyridoxamine 5'-phosphate oxidase</fullName>
    </submittedName>
</protein>
<evidence type="ECO:0000313" key="2">
    <source>
        <dbReference type="EMBL" id="TQL51387.1"/>
    </source>
</evidence>
<comment type="caution">
    <text evidence="2">The sequence shown here is derived from an EMBL/GenBank/DDBJ whole genome shotgun (WGS) entry which is preliminary data.</text>
</comment>
<dbReference type="Pfam" id="PF01243">
    <property type="entry name" value="PNPOx_N"/>
    <property type="match status" value="1"/>
</dbReference>
<accession>A0A542YTK0</accession>
<dbReference type="RefSeq" id="WP_141785395.1">
    <property type="nucleotide sequence ID" value="NZ_BAAAIK010000010.1"/>
</dbReference>
<feature type="domain" description="Pyridoxamine 5'-phosphate oxidase N-terminal" evidence="1">
    <location>
        <begin position="17"/>
        <end position="130"/>
    </location>
</feature>
<dbReference type="AlphaFoldDB" id="A0A542YTK0"/>